<dbReference type="AlphaFoldDB" id="A0A378TGG7"/>
<evidence type="ECO:0000256" key="1">
    <source>
        <dbReference type="ARBA" id="ARBA00000798"/>
    </source>
</evidence>
<name>A0A378TGG7_9MYCO</name>
<dbReference type="PROSITE" id="PS50035">
    <property type="entry name" value="PLD"/>
    <property type="match status" value="2"/>
</dbReference>
<keyword evidence="7" id="KW-1185">Reference proteome</keyword>
<dbReference type="RefSeq" id="WP_115279213.1">
    <property type="nucleotide sequence ID" value="NZ_AP022600.1"/>
</dbReference>
<reference evidence="6 7" key="1">
    <citation type="submission" date="2018-06" db="EMBL/GenBank/DDBJ databases">
        <authorList>
            <consortium name="Pathogen Informatics"/>
            <person name="Doyle S."/>
        </authorList>
    </citation>
    <scope>NUCLEOTIDE SEQUENCE [LARGE SCALE GENOMIC DNA]</scope>
    <source>
        <strain evidence="6 7">NCTC10821</strain>
    </source>
</reference>
<evidence type="ECO:0000256" key="4">
    <source>
        <dbReference type="ARBA" id="ARBA00023098"/>
    </source>
</evidence>
<accession>A0A378TGG7</accession>
<dbReference type="InterPro" id="IPR025202">
    <property type="entry name" value="PLD-like_dom"/>
</dbReference>
<evidence type="ECO:0000313" key="6">
    <source>
        <dbReference type="EMBL" id="STZ59849.1"/>
    </source>
</evidence>
<organism evidence="6 7">
    <name type="scientific">Mycolicibacterium tokaiense</name>
    <dbReference type="NCBI Taxonomy" id="39695"/>
    <lineage>
        <taxon>Bacteria</taxon>
        <taxon>Bacillati</taxon>
        <taxon>Actinomycetota</taxon>
        <taxon>Actinomycetes</taxon>
        <taxon>Mycobacteriales</taxon>
        <taxon>Mycobacteriaceae</taxon>
        <taxon>Mycolicibacterium</taxon>
    </lineage>
</organism>
<dbReference type="OrthoDB" id="8828485at2"/>
<dbReference type="InterPro" id="IPR015679">
    <property type="entry name" value="PLipase_D_fam"/>
</dbReference>
<keyword evidence="3" id="KW-0378">Hydrolase</keyword>
<dbReference type="CDD" id="cd09143">
    <property type="entry name" value="PLDc_vPLD1_2_like_bac_2"/>
    <property type="match status" value="1"/>
</dbReference>
<dbReference type="GO" id="GO:0004630">
    <property type="term" value="F:phospholipase D activity"/>
    <property type="evidence" value="ECO:0007669"/>
    <property type="project" value="UniProtKB-EC"/>
</dbReference>
<dbReference type="Gene3D" id="3.30.870.10">
    <property type="entry name" value="Endonuclease Chain A"/>
    <property type="match status" value="2"/>
</dbReference>
<dbReference type="Pfam" id="PF00614">
    <property type="entry name" value="PLDc"/>
    <property type="match status" value="1"/>
</dbReference>
<dbReference type="SUPFAM" id="SSF56024">
    <property type="entry name" value="Phospholipase D/nuclease"/>
    <property type="match status" value="2"/>
</dbReference>
<protein>
    <submittedName>
        <fullName evidence="6">Phospholipase D/transphosphatidylase</fullName>
    </submittedName>
</protein>
<dbReference type="Proteomes" id="UP000254978">
    <property type="component" value="Unassembled WGS sequence"/>
</dbReference>
<dbReference type="InterPro" id="IPR001736">
    <property type="entry name" value="PLipase_D/transphosphatidylase"/>
</dbReference>
<dbReference type="GO" id="GO:0009395">
    <property type="term" value="P:phospholipid catabolic process"/>
    <property type="evidence" value="ECO:0007669"/>
    <property type="project" value="TreeGrafter"/>
</dbReference>
<feature type="domain" description="PLD phosphodiesterase" evidence="5">
    <location>
        <begin position="132"/>
        <end position="159"/>
    </location>
</feature>
<comment type="catalytic activity">
    <reaction evidence="1">
        <text>a 1,2-diacyl-sn-glycero-3-phosphocholine + H2O = a 1,2-diacyl-sn-glycero-3-phosphate + choline + H(+)</text>
        <dbReference type="Rhea" id="RHEA:14445"/>
        <dbReference type="ChEBI" id="CHEBI:15354"/>
        <dbReference type="ChEBI" id="CHEBI:15377"/>
        <dbReference type="ChEBI" id="CHEBI:15378"/>
        <dbReference type="ChEBI" id="CHEBI:57643"/>
        <dbReference type="ChEBI" id="CHEBI:58608"/>
        <dbReference type="EC" id="3.1.4.4"/>
    </reaction>
</comment>
<evidence type="ECO:0000313" key="7">
    <source>
        <dbReference type="Proteomes" id="UP000254978"/>
    </source>
</evidence>
<dbReference type="SMART" id="SM00155">
    <property type="entry name" value="PLDc"/>
    <property type="match status" value="2"/>
</dbReference>
<keyword evidence="2" id="KW-0677">Repeat</keyword>
<proteinExistence type="predicted"/>
<keyword evidence="4" id="KW-0443">Lipid metabolism</keyword>
<dbReference type="PANTHER" id="PTHR18896">
    <property type="entry name" value="PHOSPHOLIPASE D"/>
    <property type="match status" value="1"/>
</dbReference>
<dbReference type="CDD" id="cd09140">
    <property type="entry name" value="PLDc_vPLD1_2_like_bac_1"/>
    <property type="match status" value="1"/>
</dbReference>
<evidence type="ECO:0000256" key="3">
    <source>
        <dbReference type="ARBA" id="ARBA00022801"/>
    </source>
</evidence>
<dbReference type="Pfam" id="PF13091">
    <property type="entry name" value="PLDc_2"/>
    <property type="match status" value="1"/>
</dbReference>
<gene>
    <name evidence="6" type="ORF">NCTC10821_03387</name>
</gene>
<evidence type="ECO:0000256" key="2">
    <source>
        <dbReference type="ARBA" id="ARBA00022737"/>
    </source>
</evidence>
<sequence length="480" mass="53642">MRDGRLLVSGQTCWRVEHADRVACIVDGQDYFRQVKAAMLRARRRILLIGWDFDTRMLMERGGKTLPGPNPLGTLLRYLVRIRPDLEIHLLRSNVRLVSAFESMWGAVTPVALMNRLSSDRLQFAVDGVHPLGAVPHQKIVVVDDAIAFCGGMDLTVDRWDTREHLERNEFRKNVGHVYGPRHDVAAAVDGAAAAALAEHARERWFTATGVQLEPVAATHVVWPRGLEPTMRDVRVGIARTLPELPEHAEVREVEALNLAALAVADRSIYLENQYLASRKIVDVLAVRLREPEGPEVVIVLPRHSESVLEEQSMDSARYRLLHMLWEADKHGRLGVYWPVVGPETGVYVHSKVMVIDDQLLRIGSSNLNNRSLGFDKECDLAFEAADDAQRSAITEFRDGLIAEHLGVDPGEFARSVEQHGSLVAAIEQARGQGRTLTPFTADTIAGEGSLLAENDLMDPDRVPQSFVRSLQRWIARMND</sequence>
<evidence type="ECO:0000259" key="5">
    <source>
        <dbReference type="PROSITE" id="PS50035"/>
    </source>
</evidence>
<feature type="domain" description="PLD phosphodiesterase" evidence="5">
    <location>
        <begin position="345"/>
        <end position="372"/>
    </location>
</feature>
<dbReference type="EMBL" id="UGQT01000001">
    <property type="protein sequence ID" value="STZ59849.1"/>
    <property type="molecule type" value="Genomic_DNA"/>
</dbReference>
<dbReference type="PANTHER" id="PTHR18896:SF76">
    <property type="entry name" value="PHOSPHOLIPASE"/>
    <property type="match status" value="1"/>
</dbReference>